<dbReference type="OrthoDB" id="6159439at2759"/>
<accession>A0A0L8FPH4</accession>
<evidence type="ECO:0000313" key="2">
    <source>
        <dbReference type="EMBL" id="KOF66290.1"/>
    </source>
</evidence>
<protein>
    <submittedName>
        <fullName evidence="2">Uncharacterized protein</fullName>
    </submittedName>
</protein>
<proteinExistence type="predicted"/>
<dbReference type="EMBL" id="KQ428299">
    <property type="protein sequence ID" value="KOF66290.1"/>
    <property type="molecule type" value="Genomic_DNA"/>
</dbReference>
<dbReference type="AlphaFoldDB" id="A0A0L8FPH4"/>
<reference evidence="2" key="1">
    <citation type="submission" date="2015-07" db="EMBL/GenBank/DDBJ databases">
        <title>MeaNS - Measles Nucleotide Surveillance Program.</title>
        <authorList>
            <person name="Tran T."/>
            <person name="Druce J."/>
        </authorList>
    </citation>
    <scope>NUCLEOTIDE SEQUENCE</scope>
    <source>
        <strain evidence="2">UCB-OBI-ISO-001</strain>
        <tissue evidence="2">Gonad</tissue>
    </source>
</reference>
<name>A0A0L8FPH4_OCTBM</name>
<feature type="region of interest" description="Disordered" evidence="1">
    <location>
        <begin position="1"/>
        <end position="23"/>
    </location>
</feature>
<organism evidence="2">
    <name type="scientific">Octopus bimaculoides</name>
    <name type="common">California two-spotted octopus</name>
    <dbReference type="NCBI Taxonomy" id="37653"/>
    <lineage>
        <taxon>Eukaryota</taxon>
        <taxon>Metazoa</taxon>
        <taxon>Spiralia</taxon>
        <taxon>Lophotrochozoa</taxon>
        <taxon>Mollusca</taxon>
        <taxon>Cephalopoda</taxon>
        <taxon>Coleoidea</taxon>
        <taxon>Octopodiformes</taxon>
        <taxon>Octopoda</taxon>
        <taxon>Incirrata</taxon>
        <taxon>Octopodidae</taxon>
        <taxon>Octopus</taxon>
    </lineage>
</organism>
<evidence type="ECO:0000256" key="1">
    <source>
        <dbReference type="SAM" id="MobiDB-lite"/>
    </source>
</evidence>
<sequence length="182" mass="19885">MLDYCSNESNSPGYQQNPSPTTMASLLNMNMNVNMETSRQTAFVLSNPPLAALHNMTEMKIPTSTMLAQSGYPQTSLKQLQGLFASQSTPHGINDILGRPANTTTNTAFGVPRLNTTAATGMYFTPQTRFPKLAELPGRQPIYWPGVLPGSWRPQEQILETESGNESSINKHLCRGGAPAWL</sequence>
<gene>
    <name evidence="2" type="ORF">OCBIM_22012930mg</name>
</gene>